<sequence length="350" mass="38457">MHTTGRLMSTVAASPTTANSLEAVLRRHLQHSKGGNVYAASAEHQRLLSGMYCYVKGIAAARKDLGLSDTDMLTDEEVERASCTDQKAIIERPICGHIPFKALKETTDAAGNYVNDRYQLRGEKCEEIPLLCTIGCEGSGKTVTLLHTTAAAVHVMEGMVRKRTKNATERKRWRPLGFYVSFAGGNVSIELHKQKFLPMTAIALRVAYSVIDDCCATRPKGGMEAAATTAGKKISYEEFATEVLAECKFRWDEETFRGIVAALRAVLAWDGPMFIAIDDFEQAYQHKLKKIGEGLRHVSTELLMSDKALPISCNANKQHVELYETYLAVSACCVADLVAAAPTLLLLHLE</sequence>
<dbReference type="Proteomes" id="UP000051952">
    <property type="component" value="Unassembled WGS sequence"/>
</dbReference>
<reference evidence="2" key="1">
    <citation type="submission" date="2015-09" db="EMBL/GenBank/DDBJ databases">
        <authorList>
            <consortium name="Pathogen Informatics"/>
        </authorList>
    </citation>
    <scope>NUCLEOTIDE SEQUENCE [LARGE SCALE GENOMIC DNA]</scope>
    <source>
        <strain evidence="2">Lake Konstanz</strain>
    </source>
</reference>
<name>A0A0S4KHM3_BODSA</name>
<dbReference type="VEuPathDB" id="TriTrypDB:BSAL_27320"/>
<protein>
    <submittedName>
        <fullName evidence="1">Multi-copy leucine-rich repeat protein, putative</fullName>
    </submittedName>
</protein>
<evidence type="ECO:0000313" key="1">
    <source>
        <dbReference type="EMBL" id="CUI15137.1"/>
    </source>
</evidence>
<proteinExistence type="predicted"/>
<evidence type="ECO:0000313" key="2">
    <source>
        <dbReference type="Proteomes" id="UP000051952"/>
    </source>
</evidence>
<gene>
    <name evidence="1" type="ORF">BSAL_27320</name>
</gene>
<accession>A0A0S4KHM3</accession>
<organism evidence="1 2">
    <name type="scientific">Bodo saltans</name>
    <name type="common">Flagellated protozoan</name>
    <dbReference type="NCBI Taxonomy" id="75058"/>
    <lineage>
        <taxon>Eukaryota</taxon>
        <taxon>Discoba</taxon>
        <taxon>Euglenozoa</taxon>
        <taxon>Kinetoplastea</taxon>
        <taxon>Metakinetoplastina</taxon>
        <taxon>Eubodonida</taxon>
        <taxon>Bodonidae</taxon>
        <taxon>Bodo</taxon>
    </lineage>
</organism>
<dbReference type="EMBL" id="CYKH01001840">
    <property type="protein sequence ID" value="CUI15137.1"/>
    <property type="molecule type" value="Genomic_DNA"/>
</dbReference>
<dbReference type="AlphaFoldDB" id="A0A0S4KHM3"/>
<keyword evidence="2" id="KW-1185">Reference proteome</keyword>